<proteinExistence type="predicted"/>
<sequence length="156" mass="17207">MKLGNKTLIYSERHTHERGVGDVTAVKSLGELMSHFRQAIVATLLAEPLTLGIIHVYALTSNSEDVEVEKFYEEVEKAKGYLKCQDIIMITGDFNEKVRDESLENVVGPSGIGTVNERGSRLIECTKSRILPSHGIKTILGDGRLGRAPVIEVETK</sequence>
<gene>
    <name evidence="1" type="ORF">PoB_002158700</name>
</gene>
<keyword evidence="2" id="KW-1185">Reference proteome</keyword>
<comment type="caution">
    <text evidence="1">The sequence shown here is derived from an EMBL/GenBank/DDBJ whole genome shotgun (WGS) entry which is preliminary data.</text>
</comment>
<reference evidence="1 2" key="1">
    <citation type="journal article" date="2021" name="Elife">
        <title>Chloroplast acquisition without the gene transfer in kleptoplastic sea slugs, Plakobranchus ocellatus.</title>
        <authorList>
            <person name="Maeda T."/>
            <person name="Takahashi S."/>
            <person name="Yoshida T."/>
            <person name="Shimamura S."/>
            <person name="Takaki Y."/>
            <person name="Nagai Y."/>
            <person name="Toyoda A."/>
            <person name="Suzuki Y."/>
            <person name="Arimoto A."/>
            <person name="Ishii H."/>
            <person name="Satoh N."/>
            <person name="Nishiyama T."/>
            <person name="Hasebe M."/>
            <person name="Maruyama T."/>
            <person name="Minagawa J."/>
            <person name="Obokata J."/>
            <person name="Shigenobu S."/>
        </authorList>
    </citation>
    <scope>NUCLEOTIDE SEQUENCE [LARGE SCALE GENOMIC DNA]</scope>
</reference>
<dbReference type="Gene3D" id="3.60.10.10">
    <property type="entry name" value="Endonuclease/exonuclease/phosphatase"/>
    <property type="match status" value="1"/>
</dbReference>
<evidence type="ECO:0000313" key="2">
    <source>
        <dbReference type="Proteomes" id="UP000735302"/>
    </source>
</evidence>
<accession>A0AAV3ZKI8</accession>
<dbReference type="SUPFAM" id="SSF56219">
    <property type="entry name" value="DNase I-like"/>
    <property type="match status" value="1"/>
</dbReference>
<organism evidence="1 2">
    <name type="scientific">Plakobranchus ocellatus</name>
    <dbReference type="NCBI Taxonomy" id="259542"/>
    <lineage>
        <taxon>Eukaryota</taxon>
        <taxon>Metazoa</taxon>
        <taxon>Spiralia</taxon>
        <taxon>Lophotrochozoa</taxon>
        <taxon>Mollusca</taxon>
        <taxon>Gastropoda</taxon>
        <taxon>Heterobranchia</taxon>
        <taxon>Euthyneura</taxon>
        <taxon>Panpulmonata</taxon>
        <taxon>Sacoglossa</taxon>
        <taxon>Placobranchoidea</taxon>
        <taxon>Plakobranchidae</taxon>
        <taxon>Plakobranchus</taxon>
    </lineage>
</organism>
<protein>
    <submittedName>
        <fullName evidence="1">Craniofacial development protein 2-like protein</fullName>
    </submittedName>
</protein>
<dbReference type="Proteomes" id="UP000735302">
    <property type="component" value="Unassembled WGS sequence"/>
</dbReference>
<evidence type="ECO:0000313" key="1">
    <source>
        <dbReference type="EMBL" id="GFN95081.1"/>
    </source>
</evidence>
<dbReference type="EMBL" id="BLXT01002484">
    <property type="protein sequence ID" value="GFN95081.1"/>
    <property type="molecule type" value="Genomic_DNA"/>
</dbReference>
<dbReference type="InterPro" id="IPR036691">
    <property type="entry name" value="Endo/exonu/phosph_ase_sf"/>
</dbReference>
<name>A0AAV3ZKI8_9GAST</name>
<dbReference type="AlphaFoldDB" id="A0AAV3ZKI8"/>